<evidence type="ECO:0000313" key="3">
    <source>
        <dbReference type="Proteomes" id="UP000639772"/>
    </source>
</evidence>
<dbReference type="GO" id="GO:0016787">
    <property type="term" value="F:hydrolase activity"/>
    <property type="evidence" value="ECO:0007669"/>
    <property type="project" value="InterPro"/>
</dbReference>
<dbReference type="AlphaFoldDB" id="A0A835Q4L0"/>
<accession>A0A835Q4L0</accession>
<dbReference type="EMBL" id="JADCNM010000010">
    <property type="protein sequence ID" value="KAG0465559.1"/>
    <property type="molecule type" value="Genomic_DNA"/>
</dbReference>
<dbReference type="PANTHER" id="PTHR46623:SF6">
    <property type="entry name" value="ALPHA_BETA-HYDROLASES SUPERFAMILY PROTEIN"/>
    <property type="match status" value="1"/>
</dbReference>
<dbReference type="SUPFAM" id="SSF53474">
    <property type="entry name" value="alpha/beta-Hydrolases"/>
    <property type="match status" value="1"/>
</dbReference>
<dbReference type="OrthoDB" id="17560at2759"/>
<evidence type="ECO:0000259" key="1">
    <source>
        <dbReference type="Pfam" id="PF01738"/>
    </source>
</evidence>
<proteinExistence type="predicted"/>
<comment type="caution">
    <text evidence="2">The sequence shown here is derived from an EMBL/GenBank/DDBJ whole genome shotgun (WGS) entry which is preliminary data.</text>
</comment>
<dbReference type="InterPro" id="IPR029058">
    <property type="entry name" value="AB_hydrolase_fold"/>
</dbReference>
<dbReference type="InterPro" id="IPR051049">
    <property type="entry name" value="Dienelactone_hydrolase-like"/>
</dbReference>
<name>A0A835Q4L0_VANPL</name>
<organism evidence="2 3">
    <name type="scientific">Vanilla planifolia</name>
    <name type="common">Vanilla</name>
    <dbReference type="NCBI Taxonomy" id="51239"/>
    <lineage>
        <taxon>Eukaryota</taxon>
        <taxon>Viridiplantae</taxon>
        <taxon>Streptophyta</taxon>
        <taxon>Embryophyta</taxon>
        <taxon>Tracheophyta</taxon>
        <taxon>Spermatophyta</taxon>
        <taxon>Magnoliopsida</taxon>
        <taxon>Liliopsida</taxon>
        <taxon>Asparagales</taxon>
        <taxon>Orchidaceae</taxon>
        <taxon>Vanilloideae</taxon>
        <taxon>Vanilleae</taxon>
        <taxon>Vanilla</taxon>
    </lineage>
</organism>
<dbReference type="Proteomes" id="UP000639772">
    <property type="component" value="Chromosome 10"/>
</dbReference>
<evidence type="ECO:0000313" key="2">
    <source>
        <dbReference type="EMBL" id="KAG0465559.1"/>
    </source>
</evidence>
<feature type="domain" description="Dienelactone hydrolase" evidence="1">
    <location>
        <begin position="137"/>
        <end position="193"/>
    </location>
</feature>
<gene>
    <name evidence="2" type="ORF">HPP92_019723</name>
</gene>
<dbReference type="PANTHER" id="PTHR46623">
    <property type="entry name" value="CARBOXYMETHYLENEBUTENOLIDASE-RELATED"/>
    <property type="match status" value="1"/>
</dbReference>
<dbReference type="Gene3D" id="3.40.50.1820">
    <property type="entry name" value="alpha/beta hydrolase"/>
    <property type="match status" value="1"/>
</dbReference>
<protein>
    <recommendedName>
        <fullName evidence="1">Dienelactone hydrolase domain-containing protein</fullName>
    </recommendedName>
</protein>
<dbReference type="InterPro" id="IPR002925">
    <property type="entry name" value="Dienelactn_hydro"/>
</dbReference>
<sequence length="200" mass="21771">MSRFLLRRQKIQIQREDTAFDAYIIGKENAPAIVVVPEFWGVYFEVKNHAQKIASLAPGYRALIPDLYRGKVGLDVAEAQHLMESLDWPSAVKDIDASLNWLKSNGSSKVGITGFCLGGALSIASAVSVPEVDAVTAKQLEEKLESSGVPNEVNIYAGVGHAFLNVSPEGKQMRKNMGMNDDDPAAVELAWWKASALPTK</sequence>
<dbReference type="Pfam" id="PF01738">
    <property type="entry name" value="DLH"/>
    <property type="match status" value="2"/>
</dbReference>
<reference evidence="2 3" key="1">
    <citation type="journal article" date="2020" name="Nat. Food">
        <title>A phased Vanilla planifolia genome enables genetic improvement of flavour and production.</title>
        <authorList>
            <person name="Hasing T."/>
            <person name="Tang H."/>
            <person name="Brym M."/>
            <person name="Khazi F."/>
            <person name="Huang T."/>
            <person name="Chambers A.H."/>
        </authorList>
    </citation>
    <scope>NUCLEOTIDE SEQUENCE [LARGE SCALE GENOMIC DNA]</scope>
    <source>
        <tissue evidence="2">Leaf</tissue>
    </source>
</reference>
<feature type="domain" description="Dienelactone hydrolase" evidence="1">
    <location>
        <begin position="20"/>
        <end position="135"/>
    </location>
</feature>